<evidence type="ECO:0000259" key="5">
    <source>
        <dbReference type="SMART" id="SM01194"/>
    </source>
</evidence>
<dbReference type="InterPro" id="IPR004403">
    <property type="entry name" value="Peptide_chain-rel_eRF1/aRF1"/>
</dbReference>
<dbReference type="EMBL" id="AUWU02000002">
    <property type="protein sequence ID" value="KAH0576224.1"/>
    <property type="molecule type" value="Genomic_DNA"/>
</dbReference>
<accession>V6LP21</accession>
<dbReference type="Pfam" id="PF03465">
    <property type="entry name" value="eRF1_3"/>
    <property type="match status" value="1"/>
</dbReference>
<dbReference type="AlphaFoldDB" id="V6LP21"/>
<dbReference type="FunFam" id="3.30.1330.30:FF:000032">
    <property type="entry name" value="Eukaryotic peptide chain release factor subunit 1"/>
    <property type="match status" value="1"/>
</dbReference>
<dbReference type="EMBL" id="KI546095">
    <property type="protein sequence ID" value="EST45466.1"/>
    <property type="molecule type" value="Genomic_DNA"/>
</dbReference>
<dbReference type="InterPro" id="IPR005140">
    <property type="entry name" value="eRF1_Pelota-like_N"/>
</dbReference>
<dbReference type="Proteomes" id="UP000018208">
    <property type="component" value="Unassembled WGS sequence"/>
</dbReference>
<proteinExistence type="inferred from homology"/>
<reference evidence="7" key="2">
    <citation type="submission" date="2020-12" db="EMBL/GenBank/DDBJ databases">
        <title>New Spironucleus salmonicida genome in near-complete chromosomes.</title>
        <authorList>
            <person name="Xu F."/>
            <person name="Kurt Z."/>
            <person name="Jimenez-Gonzalez A."/>
            <person name="Astvaldsson A."/>
            <person name="Andersson J.O."/>
            <person name="Svard S.G."/>
        </authorList>
    </citation>
    <scope>NUCLEOTIDE SEQUENCE</scope>
    <source>
        <strain evidence="7">ATCC 50377</strain>
    </source>
</reference>
<dbReference type="Gene3D" id="3.30.1330.30">
    <property type="match status" value="1"/>
</dbReference>
<feature type="domain" description="eRF1/Pelota-like N-terminal" evidence="5">
    <location>
        <begin position="4"/>
        <end position="137"/>
    </location>
</feature>
<dbReference type="SUPFAM" id="SSF55481">
    <property type="entry name" value="N-terminal domain of eukaryotic peptide chain release factor subunit 1, ERF1"/>
    <property type="match status" value="1"/>
</dbReference>
<dbReference type="Pfam" id="PF03463">
    <property type="entry name" value="eRF1_1"/>
    <property type="match status" value="1"/>
</dbReference>
<organism evidence="6">
    <name type="scientific">Spironucleus salmonicida</name>
    <dbReference type="NCBI Taxonomy" id="348837"/>
    <lineage>
        <taxon>Eukaryota</taxon>
        <taxon>Metamonada</taxon>
        <taxon>Diplomonadida</taxon>
        <taxon>Hexamitidae</taxon>
        <taxon>Hexamitinae</taxon>
        <taxon>Spironucleus</taxon>
    </lineage>
</organism>
<comment type="similarity">
    <text evidence="2">Belongs to the eukaryotic release factor 1 family.</text>
</comment>
<sequence>MDEAKLLQLEMWRLRKQLQKLDNTNTNSTSVVSLVMPPGEDINKMVQMLNQEATQADCIKSRQNRQAVQTAIILAANRCKLYPKMPKNGLAVFAGEVYVDGKIKKIAVHFSPCKPIGNFMYSCDGVFHTQEVKDLLTVEEVYGFIIMDGHGTLIATLCGSHREIKHRMLVDLPKKHGRGGQSSVRFARLRMEARGNYVKIITELCTKYFITGDRLNVSGVILAGSADFKDVLAGSDFMDPRIKEGIIKQVDIGYGMEQGLSQAIEQAGDILKDVRLFKEVKIINEFLDHISRDTRKYCFGIIDTLRCLEMGSVEHLVVWEDFPWDRVQCRNSEGTEYYKLVNTVTGAINLVDNDESIRQGEEEIEAELFVEWLAQNIEKFGAEIHLVTENSNEGTQFCSGFGGLGGILRWQMDLNELGKYMDIGKENNDLDDLEDFM</sequence>
<keyword evidence="3" id="KW-0963">Cytoplasm</keyword>
<evidence type="ECO:0000256" key="2">
    <source>
        <dbReference type="ARBA" id="ARBA00005326"/>
    </source>
</evidence>
<comment type="subcellular location">
    <subcellularLocation>
        <location evidence="1">Cytoplasm</location>
    </subcellularLocation>
</comment>
<keyword evidence="4" id="KW-0648">Protein biosynthesis</keyword>
<evidence type="ECO:0000313" key="7">
    <source>
        <dbReference type="EMBL" id="KAH0576224.1"/>
    </source>
</evidence>
<dbReference type="PANTHER" id="PTHR10113">
    <property type="entry name" value="PEPTIDE CHAIN RELEASE FACTOR SUBUNIT 1"/>
    <property type="match status" value="1"/>
</dbReference>
<evidence type="ECO:0000256" key="3">
    <source>
        <dbReference type="ARBA" id="ARBA00022490"/>
    </source>
</evidence>
<dbReference type="InterPro" id="IPR005142">
    <property type="entry name" value="eRF1_3"/>
</dbReference>
<keyword evidence="8" id="KW-1185">Reference proteome</keyword>
<dbReference type="InterPro" id="IPR024049">
    <property type="entry name" value="eRF1_1_sf"/>
</dbReference>
<evidence type="ECO:0000313" key="8">
    <source>
        <dbReference type="Proteomes" id="UP000018208"/>
    </source>
</evidence>
<evidence type="ECO:0000313" key="6">
    <source>
        <dbReference type="EMBL" id="EST45466.1"/>
    </source>
</evidence>
<dbReference type="SMART" id="SM01194">
    <property type="entry name" value="eRF1_1"/>
    <property type="match status" value="1"/>
</dbReference>
<dbReference type="InterPro" id="IPR005141">
    <property type="entry name" value="eRF1_2"/>
</dbReference>
<dbReference type="SUPFAM" id="SSF55315">
    <property type="entry name" value="L30e-like"/>
    <property type="match status" value="1"/>
</dbReference>
<dbReference type="InterPro" id="IPR029064">
    <property type="entry name" value="Ribosomal_eL30-like_sf"/>
</dbReference>
<name>V6LP21_9EUKA</name>
<reference evidence="6 7" key="1">
    <citation type="journal article" date="2014" name="PLoS Genet.">
        <title>The Genome of Spironucleus salmonicida Highlights a Fish Pathogen Adapted to Fluctuating Environments.</title>
        <authorList>
            <person name="Xu F."/>
            <person name="Jerlstrom-Hultqvist J."/>
            <person name="Einarsson E."/>
            <person name="Astvaldsson A."/>
            <person name="Svard S.G."/>
            <person name="Andersson J.O."/>
        </authorList>
    </citation>
    <scope>NUCLEOTIDE SEQUENCE</scope>
    <source>
        <strain evidence="7">ATCC 50377</strain>
    </source>
</reference>
<gene>
    <name evidence="6" type="ORF">SS50377_14620</name>
    <name evidence="7" type="ORF">SS50377_21785</name>
</gene>
<dbReference type="Gene3D" id="3.30.960.10">
    <property type="entry name" value="eRF1 domain 1"/>
    <property type="match status" value="1"/>
</dbReference>
<dbReference type="SUPFAM" id="SSF53137">
    <property type="entry name" value="Translational machinery components"/>
    <property type="match status" value="1"/>
</dbReference>
<dbReference type="GO" id="GO:0003747">
    <property type="term" value="F:translation release factor activity"/>
    <property type="evidence" value="ECO:0007669"/>
    <property type="project" value="InterPro"/>
</dbReference>
<dbReference type="InterPro" id="IPR042226">
    <property type="entry name" value="eFR1_2_sf"/>
</dbReference>
<dbReference type="Pfam" id="PF03464">
    <property type="entry name" value="eRF1_2"/>
    <property type="match status" value="1"/>
</dbReference>
<dbReference type="OrthoDB" id="10254527at2759"/>
<dbReference type="NCBIfam" id="TIGR03676">
    <property type="entry name" value="aRF1_eRF1"/>
    <property type="match status" value="1"/>
</dbReference>
<dbReference type="Gene3D" id="3.30.420.60">
    <property type="entry name" value="eRF1 domain 2"/>
    <property type="match status" value="1"/>
</dbReference>
<dbReference type="VEuPathDB" id="GiardiaDB:SS50377_21785"/>
<protein>
    <submittedName>
        <fullName evidence="6">Eukaryotic peptide chain release factor subunit 1</fullName>
    </submittedName>
</protein>
<evidence type="ECO:0000256" key="4">
    <source>
        <dbReference type="ARBA" id="ARBA00022917"/>
    </source>
</evidence>
<dbReference type="GO" id="GO:0005737">
    <property type="term" value="C:cytoplasm"/>
    <property type="evidence" value="ECO:0007669"/>
    <property type="project" value="UniProtKB-SubCell"/>
</dbReference>
<evidence type="ECO:0000256" key="1">
    <source>
        <dbReference type="ARBA" id="ARBA00004496"/>
    </source>
</evidence>